<dbReference type="AlphaFoldDB" id="A0A926NB22"/>
<protein>
    <recommendedName>
        <fullName evidence="2">histidine kinase</fullName>
        <ecNumber evidence="2">2.7.13.3</ecNumber>
    </recommendedName>
</protein>
<dbReference type="GO" id="GO:0016020">
    <property type="term" value="C:membrane"/>
    <property type="evidence" value="ECO:0007669"/>
    <property type="project" value="InterPro"/>
</dbReference>
<dbReference type="PANTHER" id="PTHR24421">
    <property type="entry name" value="NITRATE/NITRITE SENSOR PROTEIN NARX-RELATED"/>
    <property type="match status" value="1"/>
</dbReference>
<evidence type="ECO:0000313" key="9">
    <source>
        <dbReference type="Proteomes" id="UP000661691"/>
    </source>
</evidence>
<proteinExistence type="predicted"/>
<feature type="transmembrane region" description="Helical" evidence="6">
    <location>
        <begin position="12"/>
        <end position="30"/>
    </location>
</feature>
<accession>A0A926NB22</accession>
<dbReference type="GO" id="GO:0046983">
    <property type="term" value="F:protein dimerization activity"/>
    <property type="evidence" value="ECO:0007669"/>
    <property type="project" value="InterPro"/>
</dbReference>
<feature type="transmembrane region" description="Helical" evidence="6">
    <location>
        <begin position="62"/>
        <end position="92"/>
    </location>
</feature>
<keyword evidence="4 8" id="KW-0418">Kinase</keyword>
<reference evidence="8" key="1">
    <citation type="submission" date="2020-09" db="EMBL/GenBank/DDBJ databases">
        <title>A novel bacterium of genus Hazenella, isolated from South China Sea.</title>
        <authorList>
            <person name="Huang H."/>
            <person name="Mo K."/>
            <person name="Hu Y."/>
        </authorList>
    </citation>
    <scope>NUCLEOTIDE SEQUENCE</scope>
    <source>
        <strain evidence="8">IB182357</strain>
    </source>
</reference>
<dbReference type="Gene3D" id="3.30.565.10">
    <property type="entry name" value="Histidine kinase-like ATPase, C-terminal domain"/>
    <property type="match status" value="1"/>
</dbReference>
<keyword evidence="5" id="KW-0902">Two-component regulatory system</keyword>
<dbReference type="Gene3D" id="1.20.5.1930">
    <property type="match status" value="1"/>
</dbReference>
<dbReference type="InterPro" id="IPR050482">
    <property type="entry name" value="Sensor_HK_TwoCompSys"/>
</dbReference>
<feature type="transmembrane region" description="Helical" evidence="6">
    <location>
        <begin position="37"/>
        <end position="56"/>
    </location>
</feature>
<evidence type="ECO:0000256" key="2">
    <source>
        <dbReference type="ARBA" id="ARBA00012438"/>
    </source>
</evidence>
<evidence type="ECO:0000259" key="7">
    <source>
        <dbReference type="Pfam" id="PF07730"/>
    </source>
</evidence>
<dbReference type="CDD" id="cd16917">
    <property type="entry name" value="HATPase_UhpB-NarQ-NarX-like"/>
    <property type="match status" value="1"/>
</dbReference>
<dbReference type="InterPro" id="IPR011712">
    <property type="entry name" value="Sig_transdc_His_kin_sub3_dim/P"/>
</dbReference>
<evidence type="ECO:0000256" key="6">
    <source>
        <dbReference type="SAM" id="Phobius"/>
    </source>
</evidence>
<dbReference type="EMBL" id="JACXAH010000029">
    <property type="protein sequence ID" value="MBD1373596.1"/>
    <property type="molecule type" value="Genomic_DNA"/>
</dbReference>
<dbReference type="GO" id="GO:0000155">
    <property type="term" value="F:phosphorelay sensor kinase activity"/>
    <property type="evidence" value="ECO:0007669"/>
    <property type="project" value="InterPro"/>
</dbReference>
<comment type="catalytic activity">
    <reaction evidence="1">
        <text>ATP + protein L-histidine = ADP + protein N-phospho-L-histidine.</text>
        <dbReference type="EC" id="2.7.13.3"/>
    </reaction>
</comment>
<evidence type="ECO:0000256" key="5">
    <source>
        <dbReference type="ARBA" id="ARBA00023012"/>
    </source>
</evidence>
<sequence>MIKIYPKDQVRFYLIVDVISFVFLFSIVLSSSSALTIYARVTLLILYLIAFYMALWNRDWRLYLATLLGLSVIAVLTIYEGTMMLTFGFVFADLVGRAKSKWQILAAMVFIFLNFVMILGYQYGWRWSQAFLTMIPIMIIQTLYPALIYYIKKTKGLQVELTSINKQLVQQEERHRIARDLHDTLGHTLTIIKLKTELTTKWVDHDSDRVKHELNEILTTTRTALKQVRELVSEMNEISLGQEILQCKQLLQINQISTTILSEHPHDLLSSFEETMLSLCVREATTNILKHSRAEHCHIHTQFVEQMFQLEIIDDGYGFTTQGWGSGLPSMKERMHAIKGTATIYNRTEGGTMLSLKVPIQLHRKVGQL</sequence>
<feature type="transmembrane region" description="Helical" evidence="6">
    <location>
        <begin position="130"/>
        <end position="151"/>
    </location>
</feature>
<evidence type="ECO:0000256" key="3">
    <source>
        <dbReference type="ARBA" id="ARBA00022679"/>
    </source>
</evidence>
<feature type="transmembrane region" description="Helical" evidence="6">
    <location>
        <begin position="104"/>
        <end position="124"/>
    </location>
</feature>
<dbReference type="RefSeq" id="WP_191142618.1">
    <property type="nucleotide sequence ID" value="NZ_JACXAH010000029.1"/>
</dbReference>
<feature type="domain" description="Signal transduction histidine kinase subgroup 3 dimerisation and phosphoacceptor" evidence="7">
    <location>
        <begin position="173"/>
        <end position="237"/>
    </location>
</feature>
<keyword evidence="3" id="KW-0808">Transferase</keyword>
<dbReference type="InterPro" id="IPR036890">
    <property type="entry name" value="HATPase_C_sf"/>
</dbReference>
<organism evidence="8 9">
    <name type="scientific">Polycladospora coralii</name>
    <dbReference type="NCBI Taxonomy" id="2771432"/>
    <lineage>
        <taxon>Bacteria</taxon>
        <taxon>Bacillati</taxon>
        <taxon>Bacillota</taxon>
        <taxon>Bacilli</taxon>
        <taxon>Bacillales</taxon>
        <taxon>Thermoactinomycetaceae</taxon>
        <taxon>Polycladospora</taxon>
    </lineage>
</organism>
<evidence type="ECO:0000313" key="8">
    <source>
        <dbReference type="EMBL" id="MBD1373596.1"/>
    </source>
</evidence>
<keyword evidence="6" id="KW-0812">Transmembrane</keyword>
<dbReference type="Proteomes" id="UP000661691">
    <property type="component" value="Unassembled WGS sequence"/>
</dbReference>
<dbReference type="SUPFAM" id="SSF55874">
    <property type="entry name" value="ATPase domain of HSP90 chaperone/DNA topoisomerase II/histidine kinase"/>
    <property type="match status" value="1"/>
</dbReference>
<keyword evidence="9" id="KW-1185">Reference proteome</keyword>
<evidence type="ECO:0000256" key="1">
    <source>
        <dbReference type="ARBA" id="ARBA00000085"/>
    </source>
</evidence>
<dbReference type="Pfam" id="PF07730">
    <property type="entry name" value="HisKA_3"/>
    <property type="match status" value="1"/>
</dbReference>
<keyword evidence="6" id="KW-1133">Transmembrane helix</keyword>
<evidence type="ECO:0000256" key="4">
    <source>
        <dbReference type="ARBA" id="ARBA00022777"/>
    </source>
</evidence>
<dbReference type="PANTHER" id="PTHR24421:SF63">
    <property type="entry name" value="SENSOR HISTIDINE KINASE DESK"/>
    <property type="match status" value="1"/>
</dbReference>
<name>A0A926NB22_9BACL</name>
<comment type="caution">
    <text evidence="8">The sequence shown here is derived from an EMBL/GenBank/DDBJ whole genome shotgun (WGS) entry which is preliminary data.</text>
</comment>
<dbReference type="EC" id="2.7.13.3" evidence="2"/>
<keyword evidence="6" id="KW-0472">Membrane</keyword>
<gene>
    <name evidence="8" type="ORF">IC620_14705</name>
</gene>